<dbReference type="Gene3D" id="1.10.3910.10">
    <property type="entry name" value="SP0561-like"/>
    <property type="match status" value="1"/>
</dbReference>
<evidence type="ECO:0000313" key="1">
    <source>
        <dbReference type="EMBL" id="RJT29010.1"/>
    </source>
</evidence>
<dbReference type="Proteomes" id="UP000275530">
    <property type="component" value="Unassembled WGS sequence"/>
</dbReference>
<dbReference type="Pfam" id="PF08984">
    <property type="entry name" value="DUF1858"/>
    <property type="match status" value="1"/>
</dbReference>
<reference evidence="1 2" key="1">
    <citation type="submission" date="2018-09" db="EMBL/GenBank/DDBJ databases">
        <title>Mesorhizobium carmichaelinearum sp. nov. isolated from Carmichaelinea spp. root nodules in New Zealand.</title>
        <authorList>
            <person name="De Meyer S.E."/>
        </authorList>
    </citation>
    <scope>NUCLEOTIDE SEQUENCE [LARGE SCALE GENOMIC DNA]</scope>
    <source>
        <strain evidence="1 2">LMG 28313</strain>
    </source>
</reference>
<sequence>MRIDPNMSMDEVMRRWPASIAVLIRHGMHCVGCHIAPFHSIAEACRDHRIDEADFLKGLERAIAGGPVSRPDAPPASPGDARR</sequence>
<name>A0A6M7TII5_9HYPH</name>
<dbReference type="InterPro" id="IPR015077">
    <property type="entry name" value="DUF1858"/>
</dbReference>
<keyword evidence="2" id="KW-1185">Reference proteome</keyword>
<gene>
    <name evidence="1" type="ORF">D3242_30470</name>
</gene>
<dbReference type="RefSeq" id="WP_027047120.1">
    <property type="nucleotide sequence ID" value="NZ_CP033507.1"/>
</dbReference>
<dbReference type="NCBIfam" id="TIGR03980">
    <property type="entry name" value="prismane_assoc"/>
    <property type="match status" value="1"/>
</dbReference>
<proteinExistence type="predicted"/>
<protein>
    <submittedName>
        <fullName evidence="1">DUF1858 domain-containing protein</fullName>
    </submittedName>
</protein>
<dbReference type="AlphaFoldDB" id="A0A6M7TII5"/>
<dbReference type="PANTHER" id="PTHR39341">
    <property type="entry name" value="BSL7085 PROTEIN"/>
    <property type="match status" value="1"/>
</dbReference>
<dbReference type="SUPFAM" id="SSF140683">
    <property type="entry name" value="SP0561-like"/>
    <property type="match status" value="1"/>
</dbReference>
<accession>A0A6M7TII5</accession>
<comment type="caution">
    <text evidence="1">The sequence shown here is derived from an EMBL/GenBank/DDBJ whole genome shotgun (WGS) entry which is preliminary data.</text>
</comment>
<dbReference type="EMBL" id="QZXA01000017">
    <property type="protein sequence ID" value="RJT29010.1"/>
    <property type="molecule type" value="Genomic_DNA"/>
</dbReference>
<evidence type="ECO:0000313" key="2">
    <source>
        <dbReference type="Proteomes" id="UP000275530"/>
    </source>
</evidence>
<organism evidence="1 2">
    <name type="scientific">Mesorhizobium jarvisii</name>
    <dbReference type="NCBI Taxonomy" id="1777867"/>
    <lineage>
        <taxon>Bacteria</taxon>
        <taxon>Pseudomonadati</taxon>
        <taxon>Pseudomonadota</taxon>
        <taxon>Alphaproteobacteria</taxon>
        <taxon>Hyphomicrobiales</taxon>
        <taxon>Phyllobacteriaceae</taxon>
        <taxon>Mesorhizobium</taxon>
    </lineage>
</organism>
<dbReference type="InterPro" id="IPR023883">
    <property type="entry name" value="CHP03980_redox-disulphide"/>
</dbReference>
<dbReference type="PANTHER" id="PTHR39341:SF1">
    <property type="entry name" value="DUF1858 DOMAIN-CONTAINING PROTEIN"/>
    <property type="match status" value="1"/>
</dbReference>
<dbReference type="InterPro" id="IPR038062">
    <property type="entry name" value="ScdA-like_N_sf"/>
</dbReference>